<dbReference type="CTD" id="25354064"/>
<keyword evidence="3" id="KW-1185">Reference proteome</keyword>
<dbReference type="GeneID" id="25354064"/>
<dbReference type="KEGG" id="nai:NECAME_14037"/>
<accession>W2SQG0</accession>
<proteinExistence type="predicted"/>
<gene>
    <name evidence="2" type="ORF">NECAME_14037</name>
</gene>
<evidence type="ECO:0000313" key="3">
    <source>
        <dbReference type="Proteomes" id="UP000053676"/>
    </source>
</evidence>
<name>W2SQG0_NECAM</name>
<evidence type="ECO:0000256" key="1">
    <source>
        <dbReference type="SAM" id="SignalP"/>
    </source>
</evidence>
<keyword evidence="1" id="KW-0732">Signal</keyword>
<sequence>MISSFMLLVLIHFLQLVEPLRFRRQAIDAYPPPSEAESMLAANTMGLFPTIMENYVYSNEFLQTPIDPFGFFPPTIYQQPVFAYTRQHVPVPRFNTFTPGNVAPEISPPLPAWSQAGNSLSNRNLARPVPAGPPDSAALVPPVSSTGAQLANPVRIQNFDGSSQQPRNTIMVPRTLDVKEQPGQQFAGQNVPGKSFINAGSNLPTLPFHSQIPPTELRLIPDTFE</sequence>
<organism evidence="2 3">
    <name type="scientific">Necator americanus</name>
    <name type="common">Human hookworm</name>
    <dbReference type="NCBI Taxonomy" id="51031"/>
    <lineage>
        <taxon>Eukaryota</taxon>
        <taxon>Metazoa</taxon>
        <taxon>Ecdysozoa</taxon>
        <taxon>Nematoda</taxon>
        <taxon>Chromadorea</taxon>
        <taxon>Rhabditida</taxon>
        <taxon>Rhabditina</taxon>
        <taxon>Rhabditomorpha</taxon>
        <taxon>Strongyloidea</taxon>
        <taxon>Ancylostomatidae</taxon>
        <taxon>Bunostominae</taxon>
        <taxon>Necator</taxon>
    </lineage>
</organism>
<dbReference type="Proteomes" id="UP000053676">
    <property type="component" value="Unassembled WGS sequence"/>
</dbReference>
<feature type="chain" id="PRO_5004825538" evidence="1">
    <location>
        <begin position="20"/>
        <end position="225"/>
    </location>
</feature>
<dbReference type="EMBL" id="KI666148">
    <property type="protein sequence ID" value="ETN71964.1"/>
    <property type="molecule type" value="Genomic_DNA"/>
</dbReference>
<evidence type="ECO:0000313" key="2">
    <source>
        <dbReference type="EMBL" id="ETN71964.1"/>
    </source>
</evidence>
<reference evidence="3" key="1">
    <citation type="journal article" date="2014" name="Nat. Genet.">
        <title>Genome of the human hookworm Necator americanus.</title>
        <authorList>
            <person name="Tang Y.T."/>
            <person name="Gao X."/>
            <person name="Rosa B.A."/>
            <person name="Abubucker S."/>
            <person name="Hallsworth-Pepin K."/>
            <person name="Martin J."/>
            <person name="Tyagi R."/>
            <person name="Heizer E."/>
            <person name="Zhang X."/>
            <person name="Bhonagiri-Palsikar V."/>
            <person name="Minx P."/>
            <person name="Warren W.C."/>
            <person name="Wang Q."/>
            <person name="Zhan B."/>
            <person name="Hotez P.J."/>
            <person name="Sternberg P.W."/>
            <person name="Dougall A."/>
            <person name="Gaze S.T."/>
            <person name="Mulvenna J."/>
            <person name="Sotillo J."/>
            <person name="Ranganathan S."/>
            <person name="Rabelo E.M."/>
            <person name="Wilson R.K."/>
            <person name="Felgner P.L."/>
            <person name="Bethony J."/>
            <person name="Hawdon J.M."/>
            <person name="Gasser R.B."/>
            <person name="Loukas A."/>
            <person name="Mitreva M."/>
        </authorList>
    </citation>
    <scope>NUCLEOTIDE SEQUENCE [LARGE SCALE GENOMIC DNA]</scope>
</reference>
<protein>
    <submittedName>
        <fullName evidence="2">Uncharacterized protein</fullName>
    </submittedName>
</protein>
<dbReference type="AlphaFoldDB" id="W2SQG0"/>
<feature type="signal peptide" evidence="1">
    <location>
        <begin position="1"/>
        <end position="19"/>
    </location>
</feature>